<dbReference type="Proteomes" id="UP001063166">
    <property type="component" value="Unassembled WGS sequence"/>
</dbReference>
<organism evidence="1 2">
    <name type="scientific">Lyophyllum shimeji</name>
    <name type="common">Hon-shimeji</name>
    <name type="synonym">Tricholoma shimeji</name>
    <dbReference type="NCBI Taxonomy" id="47721"/>
    <lineage>
        <taxon>Eukaryota</taxon>
        <taxon>Fungi</taxon>
        <taxon>Dikarya</taxon>
        <taxon>Basidiomycota</taxon>
        <taxon>Agaricomycotina</taxon>
        <taxon>Agaricomycetes</taxon>
        <taxon>Agaricomycetidae</taxon>
        <taxon>Agaricales</taxon>
        <taxon>Tricholomatineae</taxon>
        <taxon>Lyophyllaceae</taxon>
        <taxon>Lyophyllum</taxon>
    </lineage>
</organism>
<comment type="caution">
    <text evidence="1">The sequence shown here is derived from an EMBL/GenBank/DDBJ whole genome shotgun (WGS) entry which is preliminary data.</text>
</comment>
<evidence type="ECO:0000313" key="1">
    <source>
        <dbReference type="EMBL" id="GLB39904.1"/>
    </source>
</evidence>
<reference evidence="1" key="1">
    <citation type="submission" date="2022-07" db="EMBL/GenBank/DDBJ databases">
        <title>The genome of Lyophyllum shimeji provides insight into the initial evolution of ectomycorrhizal fungal genome.</title>
        <authorList>
            <person name="Kobayashi Y."/>
            <person name="Shibata T."/>
            <person name="Hirakawa H."/>
            <person name="Shigenobu S."/>
            <person name="Nishiyama T."/>
            <person name="Yamada A."/>
            <person name="Hasebe M."/>
            <person name="Kawaguchi M."/>
        </authorList>
    </citation>
    <scope>NUCLEOTIDE SEQUENCE</scope>
    <source>
        <strain evidence="1">AT787</strain>
    </source>
</reference>
<protein>
    <submittedName>
        <fullName evidence="1">Uncharacterized protein</fullName>
    </submittedName>
</protein>
<gene>
    <name evidence="1" type="ORF">LshimejAT787_0704140</name>
</gene>
<dbReference type="AlphaFoldDB" id="A0A9P3PQU2"/>
<sequence>MIRNFRLWTVRKALDLTQPAKLAPLLSQLGPCVETLEIGVATLPPSLIDIMADKLPNLKSSSVNGHLSSYHLGEATTHAIQTQLNSSIRIAGAGTPLNLDVLSFGVQIESDVPNGTPEHENVVLDLLEQFSSDYNSTPSNQFVTDVACSKLTWNRLDTRNRRPEVPGQLSIEHVEHIKPVFRTF</sequence>
<dbReference type="EMBL" id="BRPK01000007">
    <property type="protein sequence ID" value="GLB39904.1"/>
    <property type="molecule type" value="Genomic_DNA"/>
</dbReference>
<name>A0A9P3PQU2_LYOSH</name>
<dbReference type="OrthoDB" id="3037898at2759"/>
<proteinExistence type="predicted"/>
<keyword evidence="2" id="KW-1185">Reference proteome</keyword>
<evidence type="ECO:0000313" key="2">
    <source>
        <dbReference type="Proteomes" id="UP001063166"/>
    </source>
</evidence>
<accession>A0A9P3PQU2</accession>